<keyword evidence="1" id="KW-0812">Transmembrane</keyword>
<evidence type="ECO:0000313" key="3">
    <source>
        <dbReference type="Proteomes" id="UP000520156"/>
    </source>
</evidence>
<protein>
    <submittedName>
        <fullName evidence="2">Uncharacterized protein</fullName>
    </submittedName>
</protein>
<feature type="transmembrane region" description="Helical" evidence="1">
    <location>
        <begin position="154"/>
        <end position="175"/>
    </location>
</feature>
<comment type="caution">
    <text evidence="2">The sequence shown here is derived from an EMBL/GenBank/DDBJ whole genome shotgun (WGS) entry which is preliminary data.</text>
</comment>
<dbReference type="Proteomes" id="UP000520156">
    <property type="component" value="Unassembled WGS sequence"/>
</dbReference>
<evidence type="ECO:0000313" key="2">
    <source>
        <dbReference type="EMBL" id="MBC2653315.1"/>
    </source>
</evidence>
<reference evidence="2 3" key="1">
    <citation type="submission" date="2020-08" db="EMBL/GenBank/DDBJ databases">
        <title>The genome sequence of Novosphingobium flavum 4Y4.</title>
        <authorList>
            <person name="Liu Y."/>
        </authorList>
    </citation>
    <scope>NUCLEOTIDE SEQUENCE [LARGE SCALE GENOMIC DNA]</scope>
    <source>
        <strain evidence="2 3">4Y4</strain>
    </source>
</reference>
<feature type="transmembrane region" description="Helical" evidence="1">
    <location>
        <begin position="50"/>
        <end position="70"/>
    </location>
</feature>
<dbReference type="RefSeq" id="WP_185684696.1">
    <property type="nucleotide sequence ID" value="NZ_JACLAU010000043.1"/>
</dbReference>
<proteinExistence type="predicted"/>
<organism evidence="2 3">
    <name type="scientific">Novosphingobium aerophilum</name>
    <dbReference type="NCBI Taxonomy" id="2839843"/>
    <lineage>
        <taxon>Bacteria</taxon>
        <taxon>Pseudomonadati</taxon>
        <taxon>Pseudomonadota</taxon>
        <taxon>Alphaproteobacteria</taxon>
        <taxon>Sphingomonadales</taxon>
        <taxon>Sphingomonadaceae</taxon>
        <taxon>Novosphingobium</taxon>
    </lineage>
</organism>
<keyword evidence="3" id="KW-1185">Reference proteome</keyword>
<accession>A0A7X1KDG1</accession>
<dbReference type="AlphaFoldDB" id="A0A7X1KDG1"/>
<keyword evidence="1" id="KW-1133">Transmembrane helix</keyword>
<dbReference type="EMBL" id="JACLAU010000043">
    <property type="protein sequence ID" value="MBC2653315.1"/>
    <property type="molecule type" value="Genomic_DNA"/>
</dbReference>
<sequence length="194" mass="21332">MRKWIGLYIAAFLALTGTDLASTLWALGKGKGQEFNGAVADGAGMLEVERLLTINGAALLFTAAMLGWALRRRDRIDPRYIERPERAVLNYLYLNPFAARRIPVSALHYIALAPALLMIKAVASLNNSLIAAGIPDLISPLAWSVQKIVGHPTATYWIVIMILFHPIWWAALHLVARALRQEGARGAQRLVPAM</sequence>
<name>A0A7X1KDG1_9SPHN</name>
<evidence type="ECO:0000256" key="1">
    <source>
        <dbReference type="SAM" id="Phobius"/>
    </source>
</evidence>
<keyword evidence="1" id="KW-0472">Membrane</keyword>
<gene>
    <name evidence="2" type="ORF">H7F49_16635</name>
</gene>